<evidence type="ECO:0000313" key="6">
    <source>
        <dbReference type="EMBL" id="KAF2111993.1"/>
    </source>
</evidence>
<dbReference type="Pfam" id="PF00106">
    <property type="entry name" value="adh_short"/>
    <property type="match status" value="1"/>
</dbReference>
<dbReference type="AlphaFoldDB" id="A0A6A5YYU2"/>
<sequence length="289" mass="30643">MPFDFSGKVLAVTGAASGIGFATAQQLYSSGASLSLTDVRKEALEAAIARLVDDRDDTSTEAQQADRNSLPKPGNAAKDSTIVFESDRILAMTANVASSQAVDSWIAKTIEKFGQLDGAANMAGVTSRAMGIHPITEVSDEDWDFGISINLTGTFYCMRAELRAMEKVGCQKGSIVNASSIYGISGKACSTDYSAAKHGVIGLTRSTAKEFGGKGIRVNCVAPGIIDTPMVQNLSAQFLEGHRRTLQYEQALHRMSDPVEIAKVNTFLLSEDSSFVTGAVYTCDGGQIC</sequence>
<dbReference type="EMBL" id="ML977332">
    <property type="protein sequence ID" value="KAF2111993.1"/>
    <property type="molecule type" value="Genomic_DNA"/>
</dbReference>
<organism evidence="6 7">
    <name type="scientific">Lophiotrema nucula</name>
    <dbReference type="NCBI Taxonomy" id="690887"/>
    <lineage>
        <taxon>Eukaryota</taxon>
        <taxon>Fungi</taxon>
        <taxon>Dikarya</taxon>
        <taxon>Ascomycota</taxon>
        <taxon>Pezizomycotina</taxon>
        <taxon>Dothideomycetes</taxon>
        <taxon>Pleosporomycetidae</taxon>
        <taxon>Pleosporales</taxon>
        <taxon>Lophiotremataceae</taxon>
        <taxon>Lophiotrema</taxon>
    </lineage>
</organism>
<dbReference type="FunFam" id="3.40.50.720:FF:000084">
    <property type="entry name" value="Short-chain dehydrogenase reductase"/>
    <property type="match status" value="1"/>
</dbReference>
<dbReference type="OrthoDB" id="1669814at2759"/>
<dbReference type="PANTHER" id="PTHR24321">
    <property type="entry name" value="DEHYDROGENASES, SHORT CHAIN"/>
    <property type="match status" value="1"/>
</dbReference>
<evidence type="ECO:0000256" key="2">
    <source>
        <dbReference type="ARBA" id="ARBA00022857"/>
    </source>
</evidence>
<accession>A0A6A5YYU2</accession>
<name>A0A6A5YYU2_9PLEO</name>
<dbReference type="PROSITE" id="PS00061">
    <property type="entry name" value="ADH_SHORT"/>
    <property type="match status" value="1"/>
</dbReference>
<evidence type="ECO:0000256" key="4">
    <source>
        <dbReference type="RuleBase" id="RU000363"/>
    </source>
</evidence>
<reference evidence="6" key="1">
    <citation type="journal article" date="2020" name="Stud. Mycol.">
        <title>101 Dothideomycetes genomes: a test case for predicting lifestyles and emergence of pathogens.</title>
        <authorList>
            <person name="Haridas S."/>
            <person name="Albert R."/>
            <person name="Binder M."/>
            <person name="Bloem J."/>
            <person name="Labutti K."/>
            <person name="Salamov A."/>
            <person name="Andreopoulos B."/>
            <person name="Baker S."/>
            <person name="Barry K."/>
            <person name="Bills G."/>
            <person name="Bluhm B."/>
            <person name="Cannon C."/>
            <person name="Castanera R."/>
            <person name="Culley D."/>
            <person name="Daum C."/>
            <person name="Ezra D."/>
            <person name="Gonzalez J."/>
            <person name="Henrissat B."/>
            <person name="Kuo A."/>
            <person name="Liang C."/>
            <person name="Lipzen A."/>
            <person name="Lutzoni F."/>
            <person name="Magnuson J."/>
            <person name="Mondo S."/>
            <person name="Nolan M."/>
            <person name="Ohm R."/>
            <person name="Pangilinan J."/>
            <person name="Park H.-J."/>
            <person name="Ramirez L."/>
            <person name="Alfaro M."/>
            <person name="Sun H."/>
            <person name="Tritt A."/>
            <person name="Yoshinaga Y."/>
            <person name="Zwiers L.-H."/>
            <person name="Turgeon B."/>
            <person name="Goodwin S."/>
            <person name="Spatafora J."/>
            <person name="Crous P."/>
            <person name="Grigoriev I."/>
        </authorList>
    </citation>
    <scope>NUCLEOTIDE SEQUENCE</scope>
    <source>
        <strain evidence="6">CBS 627.86</strain>
    </source>
</reference>
<dbReference type="GO" id="GO:0016491">
    <property type="term" value="F:oxidoreductase activity"/>
    <property type="evidence" value="ECO:0007669"/>
    <property type="project" value="UniProtKB-KW"/>
</dbReference>
<evidence type="ECO:0000313" key="7">
    <source>
        <dbReference type="Proteomes" id="UP000799770"/>
    </source>
</evidence>
<dbReference type="InterPro" id="IPR002347">
    <property type="entry name" value="SDR_fam"/>
</dbReference>
<dbReference type="PRINTS" id="PR00081">
    <property type="entry name" value="GDHRDH"/>
</dbReference>
<comment type="similarity">
    <text evidence="1 4">Belongs to the short-chain dehydrogenases/reductases (SDR) family.</text>
</comment>
<dbReference type="InterPro" id="IPR036291">
    <property type="entry name" value="NAD(P)-bd_dom_sf"/>
</dbReference>
<evidence type="ECO:0000256" key="1">
    <source>
        <dbReference type="ARBA" id="ARBA00006484"/>
    </source>
</evidence>
<evidence type="ECO:0000256" key="5">
    <source>
        <dbReference type="SAM" id="MobiDB-lite"/>
    </source>
</evidence>
<dbReference type="Proteomes" id="UP000799770">
    <property type="component" value="Unassembled WGS sequence"/>
</dbReference>
<dbReference type="Gene3D" id="3.40.50.720">
    <property type="entry name" value="NAD(P)-binding Rossmann-like Domain"/>
    <property type="match status" value="1"/>
</dbReference>
<proteinExistence type="inferred from homology"/>
<protein>
    <recommendedName>
        <fullName evidence="8">3-oxoacyl-reductase</fullName>
    </recommendedName>
</protein>
<gene>
    <name evidence="6" type="ORF">BDV96DRAFT_580962</name>
</gene>
<dbReference type="PRINTS" id="PR00080">
    <property type="entry name" value="SDRFAMILY"/>
</dbReference>
<evidence type="ECO:0008006" key="8">
    <source>
        <dbReference type="Google" id="ProtNLM"/>
    </source>
</evidence>
<dbReference type="Pfam" id="PF13561">
    <property type="entry name" value="adh_short_C2"/>
    <property type="match status" value="1"/>
</dbReference>
<feature type="region of interest" description="Disordered" evidence="5">
    <location>
        <begin position="55"/>
        <end position="77"/>
    </location>
</feature>
<keyword evidence="7" id="KW-1185">Reference proteome</keyword>
<evidence type="ECO:0000256" key="3">
    <source>
        <dbReference type="ARBA" id="ARBA00023002"/>
    </source>
</evidence>
<dbReference type="PANTHER" id="PTHR24321:SF8">
    <property type="entry name" value="ESTRADIOL 17-BETA-DEHYDROGENASE 8-RELATED"/>
    <property type="match status" value="1"/>
</dbReference>
<keyword evidence="2" id="KW-0521">NADP</keyword>
<dbReference type="InterPro" id="IPR020904">
    <property type="entry name" value="Sc_DH/Rdtase_CS"/>
</dbReference>
<dbReference type="SUPFAM" id="SSF51735">
    <property type="entry name" value="NAD(P)-binding Rossmann-fold domains"/>
    <property type="match status" value="1"/>
</dbReference>
<keyword evidence="3" id="KW-0560">Oxidoreductase</keyword>